<accession>A0ABQ6IIQ3</accession>
<dbReference type="Proteomes" id="UP001157125">
    <property type="component" value="Unassembled WGS sequence"/>
</dbReference>
<dbReference type="RefSeq" id="WP_284328914.1">
    <property type="nucleotide sequence ID" value="NZ_BSUN01000001.1"/>
</dbReference>
<keyword evidence="2" id="KW-1185">Reference proteome</keyword>
<sequence length="154" mass="16377">MTRNRISRASSRLNAPLNADGTMGSGCDVQEDAVLPDGMWFGFVSAMEDGSVTVDVACMFGEGSEQWTVHRETVGETQAWSNHVVTNDVVNRIEVPVGDDVVIYASVFDWEPVGADEALAEVDMPGAKTSMGLWIEVEAGAIVTVVEPSSPTAA</sequence>
<organism evidence="1 2">
    <name type="scientific">Demequina litorisediminis</name>
    <dbReference type="NCBI Taxonomy" id="1849022"/>
    <lineage>
        <taxon>Bacteria</taxon>
        <taxon>Bacillati</taxon>
        <taxon>Actinomycetota</taxon>
        <taxon>Actinomycetes</taxon>
        <taxon>Micrococcales</taxon>
        <taxon>Demequinaceae</taxon>
        <taxon>Demequina</taxon>
    </lineage>
</organism>
<name>A0ABQ6IIQ3_9MICO</name>
<dbReference type="EMBL" id="BSUN01000001">
    <property type="protein sequence ID" value="GMA37018.1"/>
    <property type="molecule type" value="Genomic_DNA"/>
</dbReference>
<reference evidence="2" key="1">
    <citation type="journal article" date="2019" name="Int. J. Syst. Evol. Microbiol.">
        <title>The Global Catalogue of Microorganisms (GCM) 10K type strain sequencing project: providing services to taxonomists for standard genome sequencing and annotation.</title>
        <authorList>
            <consortium name="The Broad Institute Genomics Platform"/>
            <consortium name="The Broad Institute Genome Sequencing Center for Infectious Disease"/>
            <person name="Wu L."/>
            <person name="Ma J."/>
        </authorList>
    </citation>
    <scope>NUCLEOTIDE SEQUENCE [LARGE SCALE GENOMIC DNA]</scope>
    <source>
        <strain evidence="2">NBRC 112299</strain>
    </source>
</reference>
<proteinExistence type="predicted"/>
<comment type="caution">
    <text evidence="1">The sequence shown here is derived from an EMBL/GenBank/DDBJ whole genome shotgun (WGS) entry which is preliminary data.</text>
</comment>
<evidence type="ECO:0000313" key="1">
    <source>
        <dbReference type="EMBL" id="GMA37018.1"/>
    </source>
</evidence>
<evidence type="ECO:0000313" key="2">
    <source>
        <dbReference type="Proteomes" id="UP001157125"/>
    </source>
</evidence>
<protein>
    <submittedName>
        <fullName evidence="1">Uncharacterized protein</fullName>
    </submittedName>
</protein>
<gene>
    <name evidence="1" type="ORF">GCM10025876_32220</name>
</gene>